<organism evidence="2 3">
    <name type="scientific">Lithospermum erythrorhizon</name>
    <name type="common">Purple gromwell</name>
    <name type="synonym">Lithospermum officinale var. erythrorhizon</name>
    <dbReference type="NCBI Taxonomy" id="34254"/>
    <lineage>
        <taxon>Eukaryota</taxon>
        <taxon>Viridiplantae</taxon>
        <taxon>Streptophyta</taxon>
        <taxon>Embryophyta</taxon>
        <taxon>Tracheophyta</taxon>
        <taxon>Spermatophyta</taxon>
        <taxon>Magnoliopsida</taxon>
        <taxon>eudicotyledons</taxon>
        <taxon>Gunneridae</taxon>
        <taxon>Pentapetalae</taxon>
        <taxon>asterids</taxon>
        <taxon>lamiids</taxon>
        <taxon>Boraginales</taxon>
        <taxon>Boraginaceae</taxon>
        <taxon>Boraginoideae</taxon>
        <taxon>Lithospermeae</taxon>
        <taxon>Lithospermum</taxon>
    </lineage>
</organism>
<feature type="region of interest" description="Disordered" evidence="1">
    <location>
        <begin position="84"/>
        <end position="115"/>
    </location>
</feature>
<reference evidence="2 3" key="1">
    <citation type="submission" date="2024-01" db="EMBL/GenBank/DDBJ databases">
        <title>The complete chloroplast genome sequence of Lithospermum erythrorhizon: insights into the phylogenetic relationship among Boraginaceae species and the maternal lineages of purple gromwells.</title>
        <authorList>
            <person name="Okada T."/>
            <person name="Watanabe K."/>
        </authorList>
    </citation>
    <scope>NUCLEOTIDE SEQUENCE [LARGE SCALE GENOMIC DNA]</scope>
</reference>
<sequence>MGIAGFLNGLNHGLRHGFLNGLNLLDGLEKGLKSGLLDRLVDGLKPGLANGLLDRLLDGLEDGLLDGLDVQLGRPRHGLMGGLRHGLKTEGSKGRDAAWRAVSGGGEEDLKGGRR</sequence>
<gene>
    <name evidence="2" type="ORF">LIER_24793</name>
</gene>
<name>A0AAV3R5N1_LITER</name>
<dbReference type="EMBL" id="BAABME010007294">
    <property type="protein sequence ID" value="GAA0170563.1"/>
    <property type="molecule type" value="Genomic_DNA"/>
</dbReference>
<accession>A0AAV3R5N1</accession>
<dbReference type="Proteomes" id="UP001454036">
    <property type="component" value="Unassembled WGS sequence"/>
</dbReference>
<evidence type="ECO:0000313" key="2">
    <source>
        <dbReference type="EMBL" id="GAA0170563.1"/>
    </source>
</evidence>
<evidence type="ECO:0000256" key="1">
    <source>
        <dbReference type="SAM" id="MobiDB-lite"/>
    </source>
</evidence>
<keyword evidence="3" id="KW-1185">Reference proteome</keyword>
<feature type="compositionally biased region" description="Basic and acidic residues" evidence="1">
    <location>
        <begin position="87"/>
        <end position="98"/>
    </location>
</feature>
<proteinExistence type="predicted"/>
<protein>
    <submittedName>
        <fullName evidence="2">Uncharacterized protein</fullName>
    </submittedName>
</protein>
<comment type="caution">
    <text evidence="2">The sequence shown here is derived from an EMBL/GenBank/DDBJ whole genome shotgun (WGS) entry which is preliminary data.</text>
</comment>
<evidence type="ECO:0000313" key="3">
    <source>
        <dbReference type="Proteomes" id="UP001454036"/>
    </source>
</evidence>
<dbReference type="AlphaFoldDB" id="A0AAV3R5N1"/>